<reference evidence="1 2" key="1">
    <citation type="submission" date="2024-09" db="EMBL/GenBank/DDBJ databases">
        <title>Chromosome-scale assembly of Riccia fluitans.</title>
        <authorList>
            <person name="Paukszto L."/>
            <person name="Sawicki J."/>
            <person name="Karawczyk K."/>
            <person name="Piernik-Szablinska J."/>
            <person name="Szczecinska M."/>
            <person name="Mazdziarz M."/>
        </authorList>
    </citation>
    <scope>NUCLEOTIDE SEQUENCE [LARGE SCALE GENOMIC DNA]</scope>
    <source>
        <strain evidence="1">Rf_01</strain>
        <tissue evidence="1">Aerial parts of the thallus</tissue>
    </source>
</reference>
<dbReference type="EMBL" id="JBHFFA010000006">
    <property type="protein sequence ID" value="KAL2620554.1"/>
    <property type="molecule type" value="Genomic_DNA"/>
</dbReference>
<comment type="caution">
    <text evidence="1">The sequence shown here is derived from an EMBL/GenBank/DDBJ whole genome shotgun (WGS) entry which is preliminary data.</text>
</comment>
<name>A0ABD1Y5G4_9MARC</name>
<evidence type="ECO:0000313" key="2">
    <source>
        <dbReference type="Proteomes" id="UP001605036"/>
    </source>
</evidence>
<sequence>MHSDSGLQRVENLMRNKCLMFKAADVLVISRNSDFLRGMDGRTDIYAVSALTQEESYDLLVEHAFSQTDEDGIRNAAVPAALSTYRDPDTPSGSENLVVEVARLCEGSPLALEVIGKFLRDCTEPEDC</sequence>
<gene>
    <name evidence="1" type="ORF">R1flu_000759</name>
</gene>
<proteinExistence type="predicted"/>
<dbReference type="SUPFAM" id="SSF52540">
    <property type="entry name" value="P-loop containing nucleoside triphosphate hydrolases"/>
    <property type="match status" value="1"/>
</dbReference>
<dbReference type="AlphaFoldDB" id="A0ABD1Y5G4"/>
<organism evidence="1 2">
    <name type="scientific">Riccia fluitans</name>
    <dbReference type="NCBI Taxonomy" id="41844"/>
    <lineage>
        <taxon>Eukaryota</taxon>
        <taxon>Viridiplantae</taxon>
        <taxon>Streptophyta</taxon>
        <taxon>Embryophyta</taxon>
        <taxon>Marchantiophyta</taxon>
        <taxon>Marchantiopsida</taxon>
        <taxon>Marchantiidae</taxon>
        <taxon>Marchantiales</taxon>
        <taxon>Ricciaceae</taxon>
        <taxon>Riccia</taxon>
    </lineage>
</organism>
<evidence type="ECO:0000313" key="1">
    <source>
        <dbReference type="EMBL" id="KAL2620554.1"/>
    </source>
</evidence>
<keyword evidence="2" id="KW-1185">Reference proteome</keyword>
<dbReference type="InterPro" id="IPR027417">
    <property type="entry name" value="P-loop_NTPase"/>
</dbReference>
<accession>A0ABD1Y5G4</accession>
<dbReference type="Proteomes" id="UP001605036">
    <property type="component" value="Unassembled WGS sequence"/>
</dbReference>
<protein>
    <submittedName>
        <fullName evidence="1">Uncharacterized protein</fullName>
    </submittedName>
</protein>